<reference evidence="3" key="1">
    <citation type="submission" date="2016-08" db="EMBL/GenBank/DDBJ databases">
        <authorList>
            <person name="Varghese N."/>
            <person name="Submissions Spin"/>
        </authorList>
    </citation>
    <scope>NUCLEOTIDE SEQUENCE [LARGE SCALE GENOMIC DNA]</scope>
    <source>
        <strain evidence="3">ERR11</strain>
    </source>
</reference>
<keyword evidence="3" id="KW-1185">Reference proteome</keyword>
<name>A0A1C3XNF0_9BRAD</name>
<proteinExistence type="predicted"/>
<accession>A0A1C3XNF0</accession>
<evidence type="ECO:0000256" key="1">
    <source>
        <dbReference type="SAM" id="MobiDB-lite"/>
    </source>
</evidence>
<protein>
    <submittedName>
        <fullName evidence="2">Uncharacterized protein</fullName>
    </submittedName>
</protein>
<dbReference type="AlphaFoldDB" id="A0A1C3XNF0"/>
<sequence length="209" mass="22478">MTISQKEAISAAHKAIIRRYGGKLEPISVQGVPAGQRVIFNHEGKPARCVIKFSSSKSNGRISFAPTEDGGFSGLSDTDFIAVVAPKSLGSAEWLLSFYDQETLLRAFTANREALKASGNSEGGQSWLAPFHEEGRNFRGEGDGYLKDALWTEPLSVRPSTGSTVPPLEPPPKPPSGQPQLALSIKDAKEALARKYDVSPDSIDIIIRG</sequence>
<evidence type="ECO:0000313" key="2">
    <source>
        <dbReference type="EMBL" id="SCB53803.1"/>
    </source>
</evidence>
<dbReference type="EMBL" id="FMAI01000021">
    <property type="protein sequence ID" value="SCB53803.1"/>
    <property type="molecule type" value="Genomic_DNA"/>
</dbReference>
<feature type="compositionally biased region" description="Pro residues" evidence="1">
    <location>
        <begin position="167"/>
        <end position="177"/>
    </location>
</feature>
<organism evidence="2 3">
    <name type="scientific">Bradyrhizobium shewense</name>
    <dbReference type="NCBI Taxonomy" id="1761772"/>
    <lineage>
        <taxon>Bacteria</taxon>
        <taxon>Pseudomonadati</taxon>
        <taxon>Pseudomonadota</taxon>
        <taxon>Alphaproteobacteria</taxon>
        <taxon>Hyphomicrobiales</taxon>
        <taxon>Nitrobacteraceae</taxon>
        <taxon>Bradyrhizobium</taxon>
    </lineage>
</organism>
<evidence type="ECO:0000313" key="3">
    <source>
        <dbReference type="Proteomes" id="UP000199184"/>
    </source>
</evidence>
<dbReference type="Proteomes" id="UP000199184">
    <property type="component" value="Unassembled WGS sequence"/>
</dbReference>
<dbReference type="RefSeq" id="WP_091965318.1">
    <property type="nucleotide sequence ID" value="NZ_FMAI01000021.1"/>
</dbReference>
<feature type="region of interest" description="Disordered" evidence="1">
    <location>
        <begin position="156"/>
        <end position="180"/>
    </location>
</feature>
<gene>
    <name evidence="2" type="ORF">GA0061098_102110</name>
</gene>